<keyword evidence="4" id="KW-0804">Transcription</keyword>
<dbReference type="SMART" id="SM00382">
    <property type="entry name" value="AAA"/>
    <property type="match status" value="1"/>
</dbReference>
<sequence length="386" mass="43436">MPTEIIAVSEKIRSALNLAKELAKTNITILILGESGTGKEVFAKFIHENSQRAKMPFIAINCGAIAQSILESELFGHERGSFTGAVATHKGYFEAAHGGTIFLDEVAEMPLETQVKFLRTLESGEFQRVGSSETLRTNARIIAATNNSLEIAVANRKFRADLFFRLRVATILLPPLRERREDIFILTEHFVHEFEKKYQVKFLGFTTEATQELLEHRFSGNIRELRNLVEILVALEHKTLVTPQILKKHLAIPLSFAPTIIEHSQTHPHPHSIDTNSLALLSEMYSDIKDIKVILTETTSDKRLLLPASNTPSATPDTSNPITKTYSFDPEANVLKLAELEQLAIIHALNKTHGNKRQTALKLGITERTLYRKIQHYDIRTDKNSK</sequence>
<dbReference type="AlphaFoldDB" id="A0AAE0RZC6"/>
<evidence type="ECO:0000313" key="7">
    <source>
        <dbReference type="Proteomes" id="UP001195483"/>
    </source>
</evidence>
<dbReference type="Gene3D" id="3.40.50.300">
    <property type="entry name" value="P-loop containing nucleotide triphosphate hydrolases"/>
    <property type="match status" value="1"/>
</dbReference>
<dbReference type="InterPro" id="IPR009057">
    <property type="entry name" value="Homeodomain-like_sf"/>
</dbReference>
<dbReference type="PANTHER" id="PTHR32071:SF121">
    <property type="entry name" value="SIGMA L-DEPENDENT TRANSCRIPTIONAL REGULATOR YQIR-RELATED"/>
    <property type="match status" value="1"/>
</dbReference>
<dbReference type="GO" id="GO:0043565">
    <property type="term" value="F:sequence-specific DNA binding"/>
    <property type="evidence" value="ECO:0007669"/>
    <property type="project" value="InterPro"/>
</dbReference>
<dbReference type="InterPro" id="IPR025662">
    <property type="entry name" value="Sigma_54_int_dom_ATP-bd_1"/>
</dbReference>
<dbReference type="Pfam" id="PF25601">
    <property type="entry name" value="AAA_lid_14"/>
    <property type="match status" value="1"/>
</dbReference>
<dbReference type="InterPro" id="IPR002197">
    <property type="entry name" value="HTH_Fis"/>
</dbReference>
<keyword evidence="3" id="KW-0805">Transcription regulation</keyword>
<evidence type="ECO:0000313" key="6">
    <source>
        <dbReference type="EMBL" id="KAK3582305.1"/>
    </source>
</evidence>
<dbReference type="InterPro" id="IPR058031">
    <property type="entry name" value="AAA_lid_NorR"/>
</dbReference>
<dbReference type="Pfam" id="PF00158">
    <property type="entry name" value="Sigma54_activat"/>
    <property type="match status" value="1"/>
</dbReference>
<reference evidence="6" key="3">
    <citation type="submission" date="2023-05" db="EMBL/GenBank/DDBJ databases">
        <authorList>
            <person name="Smith C.H."/>
        </authorList>
    </citation>
    <scope>NUCLEOTIDE SEQUENCE</scope>
    <source>
        <strain evidence="6">CHS0354</strain>
        <tissue evidence="6">Mantle</tissue>
    </source>
</reference>
<evidence type="ECO:0000256" key="4">
    <source>
        <dbReference type="ARBA" id="ARBA00023163"/>
    </source>
</evidence>
<dbReference type="Gene3D" id="1.10.8.60">
    <property type="match status" value="1"/>
</dbReference>
<gene>
    <name evidence="6" type="ORF">CHS0354_023845</name>
</gene>
<dbReference type="PROSITE" id="PS50045">
    <property type="entry name" value="SIGMA54_INTERACT_4"/>
    <property type="match status" value="1"/>
</dbReference>
<dbReference type="PRINTS" id="PR01590">
    <property type="entry name" value="HTHFIS"/>
</dbReference>
<dbReference type="InterPro" id="IPR025943">
    <property type="entry name" value="Sigma_54_int_dom_ATP-bd_2"/>
</dbReference>
<dbReference type="EMBL" id="JAEAOA010001427">
    <property type="protein sequence ID" value="KAK3582305.1"/>
    <property type="molecule type" value="Genomic_DNA"/>
</dbReference>
<evidence type="ECO:0000256" key="3">
    <source>
        <dbReference type="ARBA" id="ARBA00023015"/>
    </source>
</evidence>
<dbReference type="PROSITE" id="PS00675">
    <property type="entry name" value="SIGMA54_INTERACT_1"/>
    <property type="match status" value="1"/>
</dbReference>
<dbReference type="SUPFAM" id="SSF52540">
    <property type="entry name" value="P-loop containing nucleoside triphosphate hydrolases"/>
    <property type="match status" value="1"/>
</dbReference>
<dbReference type="InterPro" id="IPR027417">
    <property type="entry name" value="P-loop_NTPase"/>
</dbReference>
<dbReference type="GO" id="GO:0005524">
    <property type="term" value="F:ATP binding"/>
    <property type="evidence" value="ECO:0007669"/>
    <property type="project" value="UniProtKB-KW"/>
</dbReference>
<keyword evidence="1" id="KW-0547">Nucleotide-binding</keyword>
<keyword evidence="2" id="KW-0067">ATP-binding</keyword>
<feature type="domain" description="Sigma-54 factor interaction" evidence="5">
    <location>
        <begin position="5"/>
        <end position="234"/>
    </location>
</feature>
<dbReference type="Pfam" id="PF02954">
    <property type="entry name" value="HTH_8"/>
    <property type="match status" value="1"/>
</dbReference>
<dbReference type="Gene3D" id="1.10.10.60">
    <property type="entry name" value="Homeodomain-like"/>
    <property type="match status" value="1"/>
</dbReference>
<dbReference type="PROSITE" id="PS00676">
    <property type="entry name" value="SIGMA54_INTERACT_2"/>
    <property type="match status" value="1"/>
</dbReference>
<evidence type="ECO:0000259" key="5">
    <source>
        <dbReference type="PROSITE" id="PS50045"/>
    </source>
</evidence>
<name>A0AAE0RZC6_9BIVA</name>
<dbReference type="InterPro" id="IPR003593">
    <property type="entry name" value="AAA+_ATPase"/>
</dbReference>
<evidence type="ECO:0000256" key="1">
    <source>
        <dbReference type="ARBA" id="ARBA00022741"/>
    </source>
</evidence>
<dbReference type="GO" id="GO:0006355">
    <property type="term" value="P:regulation of DNA-templated transcription"/>
    <property type="evidence" value="ECO:0007669"/>
    <property type="project" value="InterPro"/>
</dbReference>
<proteinExistence type="predicted"/>
<organism evidence="6 7">
    <name type="scientific">Potamilus streckersoni</name>
    <dbReference type="NCBI Taxonomy" id="2493646"/>
    <lineage>
        <taxon>Eukaryota</taxon>
        <taxon>Metazoa</taxon>
        <taxon>Spiralia</taxon>
        <taxon>Lophotrochozoa</taxon>
        <taxon>Mollusca</taxon>
        <taxon>Bivalvia</taxon>
        <taxon>Autobranchia</taxon>
        <taxon>Heteroconchia</taxon>
        <taxon>Palaeoheterodonta</taxon>
        <taxon>Unionida</taxon>
        <taxon>Unionoidea</taxon>
        <taxon>Unionidae</taxon>
        <taxon>Ambleminae</taxon>
        <taxon>Lampsilini</taxon>
        <taxon>Potamilus</taxon>
    </lineage>
</organism>
<reference evidence="6" key="1">
    <citation type="journal article" date="2021" name="Genome Biol. Evol.">
        <title>A High-Quality Reference Genome for a Parasitic Bivalve with Doubly Uniparental Inheritance (Bivalvia: Unionida).</title>
        <authorList>
            <person name="Smith C.H."/>
        </authorList>
    </citation>
    <scope>NUCLEOTIDE SEQUENCE</scope>
    <source>
        <strain evidence="6">CHS0354</strain>
    </source>
</reference>
<protein>
    <recommendedName>
        <fullName evidence="5">Sigma-54 factor interaction domain-containing protein</fullName>
    </recommendedName>
</protein>
<dbReference type="InterPro" id="IPR002078">
    <property type="entry name" value="Sigma_54_int"/>
</dbReference>
<evidence type="ECO:0000256" key="2">
    <source>
        <dbReference type="ARBA" id="ARBA00022840"/>
    </source>
</evidence>
<reference evidence="6" key="2">
    <citation type="journal article" date="2021" name="Genome Biol. Evol.">
        <title>Developing a high-quality reference genome for a parasitic bivalve with doubly uniparental inheritance (Bivalvia: Unionida).</title>
        <authorList>
            <person name="Smith C.H."/>
        </authorList>
    </citation>
    <scope>NUCLEOTIDE SEQUENCE</scope>
    <source>
        <strain evidence="6">CHS0354</strain>
        <tissue evidence="6">Mantle</tissue>
    </source>
</reference>
<keyword evidence="7" id="KW-1185">Reference proteome</keyword>
<dbReference type="FunFam" id="3.40.50.300:FF:000006">
    <property type="entry name" value="DNA-binding transcriptional regulator NtrC"/>
    <property type="match status" value="1"/>
</dbReference>
<dbReference type="CDD" id="cd00009">
    <property type="entry name" value="AAA"/>
    <property type="match status" value="1"/>
</dbReference>
<dbReference type="Proteomes" id="UP001195483">
    <property type="component" value="Unassembled WGS sequence"/>
</dbReference>
<dbReference type="SUPFAM" id="SSF46689">
    <property type="entry name" value="Homeodomain-like"/>
    <property type="match status" value="1"/>
</dbReference>
<accession>A0AAE0RZC6</accession>
<comment type="caution">
    <text evidence="6">The sequence shown here is derived from an EMBL/GenBank/DDBJ whole genome shotgun (WGS) entry which is preliminary data.</text>
</comment>
<dbReference type="PANTHER" id="PTHR32071">
    <property type="entry name" value="TRANSCRIPTIONAL REGULATORY PROTEIN"/>
    <property type="match status" value="1"/>
</dbReference>